<evidence type="ECO:0000256" key="1">
    <source>
        <dbReference type="SAM" id="SignalP"/>
    </source>
</evidence>
<dbReference type="RefSeq" id="WP_377153003.1">
    <property type="nucleotide sequence ID" value="NZ_JBHSAF010000014.1"/>
</dbReference>
<keyword evidence="1" id="KW-0732">Signal</keyword>
<sequence length="92" mass="9966">MKRLMSASILMLGLSAFPVHASEYDKPGFVTEVEDGRLWVFKDGSEEYKAFKQHGEPVKQFTSIGTGPGGMTVKAADQSVLDGYHAAMAAKN</sequence>
<feature type="chain" id="PRO_5045927108" evidence="1">
    <location>
        <begin position="22"/>
        <end position="92"/>
    </location>
</feature>
<keyword evidence="3" id="KW-1185">Reference proteome</keyword>
<comment type="caution">
    <text evidence="2">The sequence shown here is derived from an EMBL/GenBank/DDBJ whole genome shotgun (WGS) entry which is preliminary data.</text>
</comment>
<evidence type="ECO:0000313" key="2">
    <source>
        <dbReference type="EMBL" id="MFC3914288.1"/>
    </source>
</evidence>
<proteinExistence type="predicted"/>
<reference evidence="3" key="1">
    <citation type="journal article" date="2019" name="Int. J. Syst. Evol. Microbiol.">
        <title>The Global Catalogue of Microorganisms (GCM) 10K type strain sequencing project: providing services to taxonomists for standard genome sequencing and annotation.</title>
        <authorList>
            <consortium name="The Broad Institute Genomics Platform"/>
            <consortium name="The Broad Institute Genome Sequencing Center for Infectious Disease"/>
            <person name="Wu L."/>
            <person name="Ma J."/>
        </authorList>
    </citation>
    <scope>NUCLEOTIDE SEQUENCE [LARGE SCALE GENOMIC DNA]</scope>
    <source>
        <strain evidence="3">CCUG 54939</strain>
    </source>
</reference>
<dbReference type="Proteomes" id="UP001595692">
    <property type="component" value="Unassembled WGS sequence"/>
</dbReference>
<accession>A0ABV8CQ99</accession>
<gene>
    <name evidence="2" type="ORF">ACFOSS_12530</name>
</gene>
<name>A0ABV8CQ99_9GAMM</name>
<organism evidence="2 3">
    <name type="scientific">Pseudaeromonas sharmana</name>
    <dbReference type="NCBI Taxonomy" id="328412"/>
    <lineage>
        <taxon>Bacteria</taxon>
        <taxon>Pseudomonadati</taxon>
        <taxon>Pseudomonadota</taxon>
        <taxon>Gammaproteobacteria</taxon>
        <taxon>Aeromonadales</taxon>
        <taxon>Aeromonadaceae</taxon>
        <taxon>Pseudaeromonas</taxon>
    </lineage>
</organism>
<evidence type="ECO:0000313" key="3">
    <source>
        <dbReference type="Proteomes" id="UP001595692"/>
    </source>
</evidence>
<dbReference type="EMBL" id="JBHSAF010000014">
    <property type="protein sequence ID" value="MFC3914288.1"/>
    <property type="molecule type" value="Genomic_DNA"/>
</dbReference>
<feature type="signal peptide" evidence="1">
    <location>
        <begin position="1"/>
        <end position="21"/>
    </location>
</feature>
<protein>
    <submittedName>
        <fullName evidence="2">Uncharacterized protein</fullName>
    </submittedName>
</protein>